<organism evidence="1 2">
    <name type="scientific">Linum trigynum</name>
    <dbReference type="NCBI Taxonomy" id="586398"/>
    <lineage>
        <taxon>Eukaryota</taxon>
        <taxon>Viridiplantae</taxon>
        <taxon>Streptophyta</taxon>
        <taxon>Embryophyta</taxon>
        <taxon>Tracheophyta</taxon>
        <taxon>Spermatophyta</taxon>
        <taxon>Magnoliopsida</taxon>
        <taxon>eudicotyledons</taxon>
        <taxon>Gunneridae</taxon>
        <taxon>Pentapetalae</taxon>
        <taxon>rosids</taxon>
        <taxon>fabids</taxon>
        <taxon>Malpighiales</taxon>
        <taxon>Linaceae</taxon>
        <taxon>Linum</taxon>
    </lineage>
</organism>
<evidence type="ECO:0000313" key="1">
    <source>
        <dbReference type="EMBL" id="CAL1398811.1"/>
    </source>
</evidence>
<protein>
    <submittedName>
        <fullName evidence="1">Uncharacterized protein</fullName>
    </submittedName>
</protein>
<gene>
    <name evidence="1" type="ORF">LTRI10_LOCUS39024</name>
</gene>
<proteinExistence type="predicted"/>
<dbReference type="EMBL" id="OZ034820">
    <property type="protein sequence ID" value="CAL1398811.1"/>
    <property type="molecule type" value="Genomic_DNA"/>
</dbReference>
<reference evidence="1 2" key="1">
    <citation type="submission" date="2024-04" db="EMBL/GenBank/DDBJ databases">
        <authorList>
            <person name="Fracassetti M."/>
        </authorList>
    </citation>
    <scope>NUCLEOTIDE SEQUENCE [LARGE SCALE GENOMIC DNA]</scope>
</reference>
<keyword evidence="2" id="KW-1185">Reference proteome</keyword>
<name>A0AAV2FKI4_9ROSI</name>
<dbReference type="AlphaFoldDB" id="A0AAV2FKI4"/>
<sequence>MRRDNKRRRLLVLRGGRATMRRDNKRRRLLVLRGGELEPVCWSWGRGRMKGRRLRGGGCWSAGAATGIGAGCWSLARRRLLVTGGRRLWSPKHLREDEGLAALFGTGRKGLCGF</sequence>
<dbReference type="Proteomes" id="UP001497516">
    <property type="component" value="Chromosome 7"/>
</dbReference>
<evidence type="ECO:0000313" key="2">
    <source>
        <dbReference type="Proteomes" id="UP001497516"/>
    </source>
</evidence>
<accession>A0AAV2FKI4</accession>